<gene>
    <name evidence="3" type="ORF">KAJ83_04995</name>
</gene>
<comment type="caution">
    <text evidence="3">The sequence shown here is derived from an EMBL/GenBank/DDBJ whole genome shotgun (WGS) entry which is preliminary data.</text>
</comment>
<dbReference type="Proteomes" id="UP000672602">
    <property type="component" value="Unassembled WGS sequence"/>
</dbReference>
<sequence length="76" mass="8545">MRKALKILVKDFGWIHLSLGLGGNLAFFVGSVFFLPSLEAFKLAGIWLFIIGSFFMLIGALGELLVRLWREEDEGE</sequence>
<proteinExistence type="predicted"/>
<dbReference type="EMBL" id="JAGMWN010000002">
    <property type="protein sequence ID" value="MBP5856352.1"/>
    <property type="molecule type" value="Genomic_DNA"/>
</dbReference>
<feature type="transmembrane region" description="Helical" evidence="1">
    <location>
        <begin position="12"/>
        <end position="34"/>
    </location>
</feature>
<organism evidence="3 4">
    <name type="scientific">Marivibrio halodurans</name>
    <dbReference type="NCBI Taxonomy" id="2039722"/>
    <lineage>
        <taxon>Bacteria</taxon>
        <taxon>Pseudomonadati</taxon>
        <taxon>Pseudomonadota</taxon>
        <taxon>Alphaproteobacteria</taxon>
        <taxon>Rhodospirillales</taxon>
        <taxon>Rhodospirillaceae</taxon>
        <taxon>Marivibrio</taxon>
    </lineage>
</organism>
<dbReference type="AlphaFoldDB" id="A0A8J7RX43"/>
<evidence type="ECO:0000259" key="2">
    <source>
        <dbReference type="Pfam" id="PF14145"/>
    </source>
</evidence>
<dbReference type="Pfam" id="PF14145">
    <property type="entry name" value="YrhK"/>
    <property type="match status" value="1"/>
</dbReference>
<reference evidence="3" key="1">
    <citation type="submission" date="2021-04" db="EMBL/GenBank/DDBJ databases">
        <authorList>
            <person name="Zhang D.-C."/>
        </authorList>
    </citation>
    <scope>NUCLEOTIDE SEQUENCE</scope>
    <source>
        <strain evidence="3">CGMCC 1.15697</strain>
    </source>
</reference>
<evidence type="ECO:0000256" key="1">
    <source>
        <dbReference type="SAM" id="Phobius"/>
    </source>
</evidence>
<evidence type="ECO:0000313" key="3">
    <source>
        <dbReference type="EMBL" id="MBP5856352.1"/>
    </source>
</evidence>
<evidence type="ECO:0000313" key="4">
    <source>
        <dbReference type="Proteomes" id="UP000672602"/>
    </source>
</evidence>
<name>A0A8J7RX43_9PROT</name>
<keyword evidence="4" id="KW-1185">Reference proteome</keyword>
<keyword evidence="1" id="KW-1133">Transmembrane helix</keyword>
<feature type="transmembrane region" description="Helical" evidence="1">
    <location>
        <begin position="46"/>
        <end position="66"/>
    </location>
</feature>
<dbReference type="InterPro" id="IPR025424">
    <property type="entry name" value="YrhK_domain"/>
</dbReference>
<accession>A0A8J7RX43</accession>
<keyword evidence="1" id="KW-0812">Transmembrane</keyword>
<dbReference type="RefSeq" id="WP_210680933.1">
    <property type="nucleotide sequence ID" value="NZ_JAGMWN010000002.1"/>
</dbReference>
<protein>
    <submittedName>
        <fullName evidence="3">YrhK family protein</fullName>
    </submittedName>
</protein>
<keyword evidence="1" id="KW-0472">Membrane</keyword>
<feature type="domain" description="YrhK" evidence="2">
    <location>
        <begin position="11"/>
        <end position="67"/>
    </location>
</feature>